<sequence length="65" mass="7132">MQGDNVGFSAIPVVTRTVIAVLEIFLLKVVLAVIEGLKSANTRGMIASFDYRPFFTAYKGGRRII</sequence>
<evidence type="ECO:0000256" key="1">
    <source>
        <dbReference type="SAM" id="Phobius"/>
    </source>
</evidence>
<keyword evidence="1" id="KW-1133">Transmembrane helix</keyword>
<comment type="caution">
    <text evidence="2">The sequence shown here is derived from an EMBL/GenBank/DDBJ whole genome shotgun (WGS) entry which is preliminary data.</text>
</comment>
<organism evidence="2 3">
    <name type="scientific">Lonsdalea populi</name>
    <dbReference type="NCBI Taxonomy" id="1172565"/>
    <lineage>
        <taxon>Bacteria</taxon>
        <taxon>Pseudomonadati</taxon>
        <taxon>Pseudomonadota</taxon>
        <taxon>Gammaproteobacteria</taxon>
        <taxon>Enterobacterales</taxon>
        <taxon>Pectobacteriaceae</taxon>
        <taxon>Lonsdalea</taxon>
    </lineage>
</organism>
<reference evidence="2 3" key="1">
    <citation type="submission" date="2016-02" db="EMBL/GenBank/DDBJ databases">
        <title>Species-wide whole genome sequencing reveals diversity, host range in Lonsdalea quercina.</title>
        <authorList>
            <person name="Li Y."/>
        </authorList>
    </citation>
    <scope>NUCLEOTIDE SEQUENCE [LARGE SCALE GENOMIC DNA]</scope>
    <source>
        <strain evidence="2 3">CFCC 12721</strain>
    </source>
</reference>
<proteinExistence type="predicted"/>
<keyword evidence="1" id="KW-0812">Transmembrane</keyword>
<keyword evidence="1" id="KW-0472">Membrane</keyword>
<dbReference type="EMBL" id="LUSW01000001">
    <property type="protein sequence ID" value="RAT38292.1"/>
    <property type="molecule type" value="Genomic_DNA"/>
</dbReference>
<protein>
    <submittedName>
        <fullName evidence="2">Uncharacterized protein</fullName>
    </submittedName>
</protein>
<keyword evidence="3" id="KW-1185">Reference proteome</keyword>
<evidence type="ECO:0000313" key="3">
    <source>
        <dbReference type="Proteomes" id="UP000250186"/>
    </source>
</evidence>
<name>A0ABX9ETN5_9GAMM</name>
<evidence type="ECO:0000313" key="2">
    <source>
        <dbReference type="EMBL" id="RAT38292.1"/>
    </source>
</evidence>
<feature type="transmembrane region" description="Helical" evidence="1">
    <location>
        <begin position="13"/>
        <end position="34"/>
    </location>
</feature>
<gene>
    <name evidence="2" type="ORF">AU492_00500</name>
</gene>
<accession>A0ABX9ETN5</accession>
<dbReference type="Proteomes" id="UP000250186">
    <property type="component" value="Unassembled WGS sequence"/>
</dbReference>